<keyword evidence="1" id="KW-1133">Transmembrane helix</keyword>
<name>A0A438C863_VITVI</name>
<comment type="caution">
    <text evidence="2">The sequence shown here is derived from an EMBL/GenBank/DDBJ whole genome shotgun (WGS) entry which is preliminary data.</text>
</comment>
<feature type="transmembrane region" description="Helical" evidence="1">
    <location>
        <begin position="144"/>
        <end position="168"/>
    </location>
</feature>
<evidence type="ECO:0000313" key="3">
    <source>
        <dbReference type="Proteomes" id="UP000288805"/>
    </source>
</evidence>
<dbReference type="PANTHER" id="PTHR33430">
    <property type="entry name" value="MATERNAL EFFECT EMBRYO ARREST PROTEIN"/>
    <property type="match status" value="1"/>
</dbReference>
<feature type="transmembrane region" description="Helical" evidence="1">
    <location>
        <begin position="55"/>
        <end position="75"/>
    </location>
</feature>
<organism evidence="2 3">
    <name type="scientific">Vitis vinifera</name>
    <name type="common">Grape</name>
    <dbReference type="NCBI Taxonomy" id="29760"/>
    <lineage>
        <taxon>Eukaryota</taxon>
        <taxon>Viridiplantae</taxon>
        <taxon>Streptophyta</taxon>
        <taxon>Embryophyta</taxon>
        <taxon>Tracheophyta</taxon>
        <taxon>Spermatophyta</taxon>
        <taxon>Magnoliopsida</taxon>
        <taxon>eudicotyledons</taxon>
        <taxon>Gunneridae</taxon>
        <taxon>Pentapetalae</taxon>
        <taxon>rosids</taxon>
        <taxon>Vitales</taxon>
        <taxon>Vitaceae</taxon>
        <taxon>Viteae</taxon>
        <taxon>Vitis</taxon>
    </lineage>
</organism>
<protein>
    <submittedName>
        <fullName evidence="2">Uncharacterized protein</fullName>
    </submittedName>
</protein>
<reference evidence="2 3" key="1">
    <citation type="journal article" date="2018" name="PLoS Genet.">
        <title>Population sequencing reveals clonal diversity and ancestral inbreeding in the grapevine cultivar Chardonnay.</title>
        <authorList>
            <person name="Roach M.J."/>
            <person name="Johnson D.L."/>
            <person name="Bohlmann J."/>
            <person name="van Vuuren H.J."/>
            <person name="Jones S.J."/>
            <person name="Pretorius I.S."/>
            <person name="Schmidt S.A."/>
            <person name="Borneman A.R."/>
        </authorList>
    </citation>
    <scope>NUCLEOTIDE SEQUENCE [LARGE SCALE GENOMIC DNA]</scope>
    <source>
        <strain evidence="3">cv. Chardonnay</strain>
        <tissue evidence="2">Leaf</tissue>
    </source>
</reference>
<accession>A0A438C863</accession>
<keyword evidence="1" id="KW-0472">Membrane</keyword>
<dbReference type="Proteomes" id="UP000288805">
    <property type="component" value="Unassembled WGS sequence"/>
</dbReference>
<keyword evidence="1" id="KW-0812">Transmembrane</keyword>
<dbReference type="EMBL" id="QGNW01002477">
    <property type="protein sequence ID" value="RVW19455.1"/>
    <property type="molecule type" value="Genomic_DNA"/>
</dbReference>
<dbReference type="PANTHER" id="PTHR33430:SF6">
    <property type="entry name" value="MATERNAL EFFECT EMBRYO ARREST PROTEIN"/>
    <property type="match status" value="1"/>
</dbReference>
<sequence length="183" mass="20366">MALVEDWSTGHKNSNPIKYGAPTSYSNKSREELRDEIHLVALDSIVSLTQGLDNIVSLNFLCVASSFLGLSLTTIGLRSMDGHLDCDPNINTIKSLMLFEVISFAFFLTSSLVAYDLKIMISLVNAAELNEEFRSHFNRKSIRKVMLCVIFSSILGCLFLILSIVYILQIRLGILSRKSPSTV</sequence>
<evidence type="ECO:0000313" key="2">
    <source>
        <dbReference type="EMBL" id="RVW19455.1"/>
    </source>
</evidence>
<feature type="transmembrane region" description="Helical" evidence="1">
    <location>
        <begin position="96"/>
        <end position="115"/>
    </location>
</feature>
<gene>
    <name evidence="2" type="ORF">CK203_114594</name>
</gene>
<proteinExistence type="predicted"/>
<evidence type="ECO:0000256" key="1">
    <source>
        <dbReference type="SAM" id="Phobius"/>
    </source>
</evidence>
<dbReference type="AlphaFoldDB" id="A0A438C863"/>